<gene>
    <name evidence="1" type="ORF">APZ42_023145</name>
</gene>
<dbReference type="GO" id="GO:0031012">
    <property type="term" value="C:extracellular matrix"/>
    <property type="evidence" value="ECO:0007669"/>
    <property type="project" value="TreeGrafter"/>
</dbReference>
<evidence type="ECO:0000313" key="1">
    <source>
        <dbReference type="EMBL" id="KZS12052.1"/>
    </source>
</evidence>
<dbReference type="PROSITE" id="PS00233">
    <property type="entry name" value="CHIT_BIND_RR_1"/>
    <property type="match status" value="1"/>
</dbReference>
<dbReference type="PROSITE" id="PS51155">
    <property type="entry name" value="CHIT_BIND_RR_2"/>
    <property type="match status" value="1"/>
</dbReference>
<protein>
    <submittedName>
        <fullName evidence="1">Putative Cuticular protein</fullName>
    </submittedName>
</protein>
<reference evidence="1 2" key="1">
    <citation type="submission" date="2016-03" db="EMBL/GenBank/DDBJ databases">
        <title>EvidentialGene: Evidence-directed Construction of Genes on Genomes.</title>
        <authorList>
            <person name="Gilbert D.G."/>
            <person name="Choi J.-H."/>
            <person name="Mockaitis K."/>
            <person name="Colbourne J."/>
            <person name="Pfrender M."/>
        </authorList>
    </citation>
    <scope>NUCLEOTIDE SEQUENCE [LARGE SCALE GENOMIC DNA]</scope>
    <source>
        <strain evidence="1 2">Xinb3</strain>
        <tissue evidence="1">Complete organism</tissue>
    </source>
</reference>
<dbReference type="InterPro" id="IPR000618">
    <property type="entry name" value="Insect_cuticle"/>
</dbReference>
<dbReference type="PANTHER" id="PTHR12236:SF79">
    <property type="entry name" value="CUTICULAR PROTEIN 50CB-RELATED"/>
    <property type="match status" value="1"/>
</dbReference>
<proteinExistence type="predicted"/>
<dbReference type="PANTHER" id="PTHR12236">
    <property type="entry name" value="STRUCTURAL CONTITUENT OF CUTICLE"/>
    <property type="match status" value="1"/>
</dbReference>
<name>A0A164V7S2_9CRUS</name>
<dbReference type="EMBL" id="LRGB01001409">
    <property type="protein sequence ID" value="KZS12052.1"/>
    <property type="molecule type" value="Genomic_DNA"/>
</dbReference>
<sequence length="134" mass="14960">MNKSIILVIGCLAVAAAADYYMESQILETTEMPVDVTDEPTNSPASYVDDDLSAKVYSFFYKVKHEESENDYSHAESSDGKVVKGKYQVQLPDGRQQTVQYVADANGYVAQVMYDGEAQYPEFKPARTSRISSY</sequence>
<dbReference type="GO" id="GO:0042302">
    <property type="term" value="F:structural constituent of cuticle"/>
    <property type="evidence" value="ECO:0007669"/>
    <property type="project" value="UniProtKB-UniRule"/>
</dbReference>
<accession>A0A164V7S2</accession>
<dbReference type="InterPro" id="IPR031311">
    <property type="entry name" value="CHIT_BIND_RR_consensus"/>
</dbReference>
<comment type="caution">
    <text evidence="1">The sequence shown here is derived from an EMBL/GenBank/DDBJ whole genome shotgun (WGS) entry which is preliminary data.</text>
</comment>
<dbReference type="GO" id="GO:0005615">
    <property type="term" value="C:extracellular space"/>
    <property type="evidence" value="ECO:0007669"/>
    <property type="project" value="TreeGrafter"/>
</dbReference>
<dbReference type="AlphaFoldDB" id="A0A164V7S2"/>
<dbReference type="InterPro" id="IPR051217">
    <property type="entry name" value="Insect_Cuticle_Struc_Prot"/>
</dbReference>
<dbReference type="Proteomes" id="UP000076858">
    <property type="component" value="Unassembled WGS sequence"/>
</dbReference>
<dbReference type="OrthoDB" id="6630425at2759"/>
<dbReference type="Pfam" id="PF00379">
    <property type="entry name" value="Chitin_bind_4"/>
    <property type="match status" value="1"/>
</dbReference>
<evidence type="ECO:0000313" key="2">
    <source>
        <dbReference type="Proteomes" id="UP000076858"/>
    </source>
</evidence>
<keyword evidence="2" id="KW-1185">Reference proteome</keyword>
<organism evidence="1 2">
    <name type="scientific">Daphnia magna</name>
    <dbReference type="NCBI Taxonomy" id="35525"/>
    <lineage>
        <taxon>Eukaryota</taxon>
        <taxon>Metazoa</taxon>
        <taxon>Ecdysozoa</taxon>
        <taxon>Arthropoda</taxon>
        <taxon>Crustacea</taxon>
        <taxon>Branchiopoda</taxon>
        <taxon>Diplostraca</taxon>
        <taxon>Cladocera</taxon>
        <taxon>Anomopoda</taxon>
        <taxon>Daphniidae</taxon>
        <taxon>Daphnia</taxon>
    </lineage>
</organism>